<feature type="domain" description="Glycosyl transferase family 1" evidence="2">
    <location>
        <begin position="187"/>
        <end position="326"/>
    </location>
</feature>
<sequence>MNAQPTLEYPYKILHAAETIQGGVATYLETLDKTSPHDNHYLIPGNQRDCLAIDGSKLLLFKGDGRISRATHLFRVLHKALKQDRYDLIHLHSSLAGYLFVLRRLMLLRNPPAIYCAHGWSFLRQTSLLENLASKSLDLLTGMLSDGIIHISRTEQQRAAFIPNANQAIIYNPVDPHYLSGFPRHGNKSSNTVLFVGRLDHQKGFDLLYRAFTSPLLKDFRLLVAGSAVLEGCEYVATDNIQFLGWQDKNSLSELYEQAALTIMPSRWEGFGLVAIESLAKGTPVLVNQTGSLPEIVAPVGLVADLSSEETLIRHIKSALSTETARSPEELHDFVRQRFAPDRFARELSAFYARTLRLTV</sequence>
<name>A0A9X7N682_PSEDE</name>
<evidence type="ECO:0000256" key="1">
    <source>
        <dbReference type="ARBA" id="ARBA00022679"/>
    </source>
</evidence>
<keyword evidence="5" id="KW-1185">Reference proteome</keyword>
<dbReference type="SUPFAM" id="SSF53756">
    <property type="entry name" value="UDP-Glycosyltransferase/glycogen phosphorylase"/>
    <property type="match status" value="1"/>
</dbReference>
<dbReference type="GO" id="GO:0009103">
    <property type="term" value="P:lipopolysaccharide biosynthetic process"/>
    <property type="evidence" value="ECO:0007669"/>
    <property type="project" value="TreeGrafter"/>
</dbReference>
<keyword evidence="1" id="KW-0808">Transferase</keyword>
<dbReference type="KEGG" id="pden:F1C79_01290"/>
<dbReference type="GO" id="GO:0016757">
    <property type="term" value="F:glycosyltransferase activity"/>
    <property type="evidence" value="ECO:0007669"/>
    <property type="project" value="InterPro"/>
</dbReference>
<evidence type="ECO:0000313" key="4">
    <source>
        <dbReference type="EMBL" id="QEY75883.1"/>
    </source>
</evidence>
<gene>
    <name evidence="4" type="ORF">F1C79_01290</name>
</gene>
<evidence type="ECO:0000313" key="5">
    <source>
        <dbReference type="Proteomes" id="UP000326659"/>
    </source>
</evidence>
<dbReference type="Gene3D" id="3.40.50.2000">
    <property type="entry name" value="Glycogen Phosphorylase B"/>
    <property type="match status" value="2"/>
</dbReference>
<dbReference type="OrthoDB" id="9777346at2"/>
<dbReference type="Proteomes" id="UP000326659">
    <property type="component" value="Chromosome"/>
</dbReference>
<evidence type="ECO:0000259" key="3">
    <source>
        <dbReference type="Pfam" id="PF13439"/>
    </source>
</evidence>
<dbReference type="PANTHER" id="PTHR46401">
    <property type="entry name" value="GLYCOSYLTRANSFERASE WBBK-RELATED"/>
    <property type="match status" value="1"/>
</dbReference>
<dbReference type="AlphaFoldDB" id="A0A9X7N682"/>
<dbReference type="InterPro" id="IPR028098">
    <property type="entry name" value="Glyco_trans_4-like_N"/>
</dbReference>
<feature type="domain" description="Glycosyltransferase subfamily 4-like N-terminal" evidence="3">
    <location>
        <begin position="59"/>
        <end position="176"/>
    </location>
</feature>
<dbReference type="Pfam" id="PF00534">
    <property type="entry name" value="Glycos_transf_1"/>
    <property type="match status" value="1"/>
</dbReference>
<dbReference type="PANTHER" id="PTHR46401:SF2">
    <property type="entry name" value="GLYCOSYLTRANSFERASE WBBK-RELATED"/>
    <property type="match status" value="1"/>
</dbReference>
<dbReference type="CDD" id="cd03801">
    <property type="entry name" value="GT4_PimA-like"/>
    <property type="match status" value="1"/>
</dbReference>
<dbReference type="Pfam" id="PF13439">
    <property type="entry name" value="Glyco_transf_4"/>
    <property type="match status" value="1"/>
</dbReference>
<evidence type="ECO:0000259" key="2">
    <source>
        <dbReference type="Pfam" id="PF00534"/>
    </source>
</evidence>
<proteinExistence type="predicted"/>
<protein>
    <submittedName>
        <fullName evidence="4">Glycosyltransferase family 4 protein</fullName>
    </submittedName>
</protein>
<reference evidence="4 5" key="1">
    <citation type="submission" date="2019-09" db="EMBL/GenBank/DDBJ databases">
        <title>Prosopis cineraria nodule microbiome.</title>
        <authorList>
            <person name="Chaluvadi S.R."/>
            <person name="Ali R."/>
            <person name="Wang X."/>
        </authorList>
    </citation>
    <scope>NUCLEOTIDE SEQUENCE [LARGE SCALE GENOMIC DNA]</scope>
    <source>
        <strain evidence="4 5">BG1</strain>
    </source>
</reference>
<accession>A0A9X7N682</accession>
<dbReference type="InterPro" id="IPR001296">
    <property type="entry name" value="Glyco_trans_1"/>
</dbReference>
<organism evidence="4 5">
    <name type="scientific">Pseudomonas denitrificans</name>
    <dbReference type="NCBI Taxonomy" id="43306"/>
    <lineage>
        <taxon>Bacteria</taxon>
        <taxon>Pseudomonadati</taxon>
        <taxon>Pseudomonadota</taxon>
        <taxon>Gammaproteobacteria</taxon>
        <taxon>Pseudomonadales</taxon>
        <taxon>Pseudomonadaceae</taxon>
        <taxon>Halopseudomonas</taxon>
    </lineage>
</organism>
<dbReference type="EMBL" id="CP043626">
    <property type="protein sequence ID" value="QEY75883.1"/>
    <property type="molecule type" value="Genomic_DNA"/>
</dbReference>